<dbReference type="EMBL" id="JBBPBK010000012">
    <property type="protein sequence ID" value="KAK9273525.1"/>
    <property type="molecule type" value="Genomic_DNA"/>
</dbReference>
<evidence type="ECO:0000313" key="2">
    <source>
        <dbReference type="Proteomes" id="UP001415857"/>
    </source>
</evidence>
<reference evidence="1 2" key="1">
    <citation type="journal article" date="2024" name="Plant J.">
        <title>Genome sequences and population genomics reveal climatic adaptation and genomic divergence between two closely related sweetgum species.</title>
        <authorList>
            <person name="Xu W.Q."/>
            <person name="Ren C.Q."/>
            <person name="Zhang X.Y."/>
            <person name="Comes H.P."/>
            <person name="Liu X.H."/>
            <person name="Li Y.G."/>
            <person name="Kettle C.J."/>
            <person name="Jalonen R."/>
            <person name="Gaisberger H."/>
            <person name="Ma Y.Z."/>
            <person name="Qiu Y.X."/>
        </authorList>
    </citation>
    <scope>NUCLEOTIDE SEQUENCE [LARGE SCALE GENOMIC DNA]</scope>
    <source>
        <strain evidence="1">Hangzhou</strain>
    </source>
</reference>
<sequence>MLSKMTEHILFKFHSRCGKLKLSRLCFADDVLLLSFANESSITIIKQVLNDFEFLSGLKANISKSSIFFASVPNEINSRIMHIINFSEGCLLVRYLGFPLITKKLSSSDCQPLIDRITKRIQSWSSKWLSYAGRL</sequence>
<name>A0AAP0R9Y2_LIQFO</name>
<comment type="caution">
    <text evidence="1">The sequence shown here is derived from an EMBL/GenBank/DDBJ whole genome shotgun (WGS) entry which is preliminary data.</text>
</comment>
<accession>A0AAP0R9Y2</accession>
<evidence type="ECO:0000313" key="1">
    <source>
        <dbReference type="EMBL" id="KAK9273525.1"/>
    </source>
</evidence>
<organism evidence="1 2">
    <name type="scientific">Liquidambar formosana</name>
    <name type="common">Formosan gum</name>
    <dbReference type="NCBI Taxonomy" id="63359"/>
    <lineage>
        <taxon>Eukaryota</taxon>
        <taxon>Viridiplantae</taxon>
        <taxon>Streptophyta</taxon>
        <taxon>Embryophyta</taxon>
        <taxon>Tracheophyta</taxon>
        <taxon>Spermatophyta</taxon>
        <taxon>Magnoliopsida</taxon>
        <taxon>eudicotyledons</taxon>
        <taxon>Gunneridae</taxon>
        <taxon>Pentapetalae</taxon>
        <taxon>Saxifragales</taxon>
        <taxon>Altingiaceae</taxon>
        <taxon>Liquidambar</taxon>
    </lineage>
</organism>
<dbReference type="PANTHER" id="PTHR33116">
    <property type="entry name" value="REVERSE TRANSCRIPTASE ZINC-BINDING DOMAIN-CONTAINING PROTEIN-RELATED-RELATED"/>
    <property type="match status" value="1"/>
</dbReference>
<protein>
    <recommendedName>
        <fullName evidence="3">Reverse transcriptase domain-containing protein</fullName>
    </recommendedName>
</protein>
<gene>
    <name evidence="1" type="ORF">L1049_018335</name>
</gene>
<dbReference type="Proteomes" id="UP001415857">
    <property type="component" value="Unassembled WGS sequence"/>
</dbReference>
<proteinExistence type="predicted"/>
<dbReference type="PANTHER" id="PTHR33116:SF84">
    <property type="entry name" value="RNA-DIRECTED DNA POLYMERASE"/>
    <property type="match status" value="1"/>
</dbReference>
<dbReference type="AlphaFoldDB" id="A0AAP0R9Y2"/>
<evidence type="ECO:0008006" key="3">
    <source>
        <dbReference type="Google" id="ProtNLM"/>
    </source>
</evidence>
<keyword evidence="2" id="KW-1185">Reference proteome</keyword>